<dbReference type="RefSeq" id="WP_132187484.1">
    <property type="nucleotide sequence ID" value="NZ_SLWM01000001.1"/>
</dbReference>
<sequence>MTQASRGANASQWRRRFDEIAVATSVTWKGTDMSHHLDSPLARKDPRLNITDHYVFDSGASTVLIMNIRTSLAGDPSADPFHPEARYEFKVHLDGDEREALTYRFAFDPTEDSGQPFTVELLAGPAALDDAGSGPVIAHGVTGDVLQTTEGGQVWAGEAIEPFFLDLKQLDVVDQTVLHGQDGDLTRWVAGVAEDTFAGATVRSIVLTVPTGAGAFTAGRRIATWCTSKLATDAGGWRQVGRTALPMIWPIFRDAESDEASHSNETHPADDVAQYGPVIADLVASVVRRRGTSDRPESYAADVLKRIVPDLVRYVVGTPALFGFSGFNGRRLADNTAEIMFSLATNSAVTSGLTADPGRSQAVFPFVVPAAR</sequence>
<reference evidence="1 2" key="1">
    <citation type="journal article" date="2015" name="Stand. Genomic Sci.">
        <title>Genomic Encyclopedia of Bacterial and Archaeal Type Strains, Phase III: the genomes of soil and plant-associated and newly described type strains.</title>
        <authorList>
            <person name="Whitman W.B."/>
            <person name="Woyke T."/>
            <person name="Klenk H.P."/>
            <person name="Zhou Y."/>
            <person name="Lilburn T.G."/>
            <person name="Beck B.J."/>
            <person name="De Vos P."/>
            <person name="Vandamme P."/>
            <person name="Eisen J.A."/>
            <person name="Garrity G."/>
            <person name="Hugenholtz P."/>
            <person name="Kyrpides N.C."/>
        </authorList>
    </citation>
    <scope>NUCLEOTIDE SEQUENCE [LARGE SCALE GENOMIC DNA]</scope>
    <source>
        <strain evidence="1 2">VKM Ac-2538</strain>
    </source>
</reference>
<dbReference type="Pfam" id="PF14224">
    <property type="entry name" value="DUF4331"/>
    <property type="match status" value="2"/>
</dbReference>
<organism evidence="1 2">
    <name type="scientific">Kribbella orskensis</name>
    <dbReference type="NCBI Taxonomy" id="2512216"/>
    <lineage>
        <taxon>Bacteria</taxon>
        <taxon>Bacillati</taxon>
        <taxon>Actinomycetota</taxon>
        <taxon>Actinomycetes</taxon>
        <taxon>Propionibacteriales</taxon>
        <taxon>Kribbellaceae</taxon>
        <taxon>Kribbella</taxon>
    </lineage>
</organism>
<dbReference type="EMBL" id="SLWM01000001">
    <property type="protein sequence ID" value="TCO31478.1"/>
    <property type="molecule type" value="Genomic_DNA"/>
</dbReference>
<protein>
    <submittedName>
        <fullName evidence="1">Uncharacterized protein DUF4331</fullName>
    </submittedName>
</protein>
<accession>A0ABY2BVQ9</accession>
<dbReference type="Proteomes" id="UP000295818">
    <property type="component" value="Unassembled WGS sequence"/>
</dbReference>
<keyword evidence="2" id="KW-1185">Reference proteome</keyword>
<gene>
    <name evidence="1" type="ORF">EV644_101118</name>
</gene>
<proteinExistence type="predicted"/>
<name>A0ABY2BVQ9_9ACTN</name>
<dbReference type="InterPro" id="IPR025566">
    <property type="entry name" value="DUF4331"/>
</dbReference>
<comment type="caution">
    <text evidence="1">The sequence shown here is derived from an EMBL/GenBank/DDBJ whole genome shotgun (WGS) entry which is preliminary data.</text>
</comment>
<evidence type="ECO:0000313" key="2">
    <source>
        <dbReference type="Proteomes" id="UP000295818"/>
    </source>
</evidence>
<evidence type="ECO:0000313" key="1">
    <source>
        <dbReference type="EMBL" id="TCO31478.1"/>
    </source>
</evidence>